<dbReference type="InterPro" id="IPR036770">
    <property type="entry name" value="Ankyrin_rpt-contain_sf"/>
</dbReference>
<dbReference type="AlphaFoldDB" id="A0ABD2XA10"/>
<dbReference type="InterPro" id="IPR002110">
    <property type="entry name" value="Ankyrin_rpt"/>
</dbReference>
<dbReference type="PANTHER" id="PTHR24161:SF124">
    <property type="entry name" value="TRANSIENT RECEPTOR POTENTIAL CHANNEL PYREXIA"/>
    <property type="match status" value="1"/>
</dbReference>
<name>A0ABD2XA10_9HYME</name>
<sequence length="568" mass="66167">MNGRYDLFDQFYSIISDWKGQLPNLLDTFRKEEIECFLVDSIELMGEDVGDNRGKLIIEFVTRTGYRDKPDIDEKGKSLLYRTTPIHHATRLLCLQEHTIIRELFKLFDRFDLNFTDKTGCTHFHVACKFGCNDFVEKFLELGQDPNILEYSKGNSTLHYAMQYGHKSVAESLLRSGANPNLANSDGSTPLHILCMRGTDDELVELFFKINIELRQLVQVNVRDIYGNTPLHCTLMRGVNKRAVELLLRNAADPNLADKDRLTFLHIICKKKYEQDKLSKMLFEISNEMHQSVQVDAKNNDGQTPLHLALYTSKKKMIKLLLRKGAIPNLADQEKLTPLQWTVKKLKPQVIDVLLHYGADLSSFVFPAVGDFVCRWGLWHSDINFKLRLASDLLVIMSSLEKRGYELKRNDALTIMRLFAFYGFFKKSMDIQKCWHNNNELTSKVKKLMIKPNLSLYDLIHLRPEKAAKLLSYKDYFEFACSERFCNIPKSYRETYVLHMCEKLSRRFFRRWALDSFLELTRYRLPILCCDIIINNLKNEDLHRICLAASGQSSWWPFISIFVELCKS</sequence>
<reference evidence="4 5" key="1">
    <citation type="journal article" date="2024" name="bioRxiv">
        <title>A reference genome for Trichogramma kaykai: A tiny desert-dwelling parasitoid wasp with competing sex-ratio distorters.</title>
        <authorList>
            <person name="Culotta J."/>
            <person name="Lindsey A.R."/>
        </authorList>
    </citation>
    <scope>NUCLEOTIDE SEQUENCE [LARGE SCALE GENOMIC DNA]</scope>
    <source>
        <strain evidence="4 5">KSX58</strain>
    </source>
</reference>
<dbReference type="PANTHER" id="PTHR24161">
    <property type="entry name" value="ANK_REP_REGION DOMAIN-CONTAINING PROTEIN-RELATED"/>
    <property type="match status" value="1"/>
</dbReference>
<dbReference type="SMART" id="SM00248">
    <property type="entry name" value="ANK"/>
    <property type="match status" value="7"/>
</dbReference>
<keyword evidence="1" id="KW-0677">Repeat</keyword>
<dbReference type="Gene3D" id="1.25.40.20">
    <property type="entry name" value="Ankyrin repeat-containing domain"/>
    <property type="match status" value="2"/>
</dbReference>
<dbReference type="PROSITE" id="PS50088">
    <property type="entry name" value="ANK_REPEAT"/>
    <property type="match status" value="3"/>
</dbReference>
<dbReference type="Proteomes" id="UP001627154">
    <property type="component" value="Unassembled WGS sequence"/>
</dbReference>
<proteinExistence type="predicted"/>
<dbReference type="Pfam" id="PF12796">
    <property type="entry name" value="Ank_2"/>
    <property type="match status" value="2"/>
</dbReference>
<organism evidence="4 5">
    <name type="scientific">Trichogramma kaykai</name>
    <dbReference type="NCBI Taxonomy" id="54128"/>
    <lineage>
        <taxon>Eukaryota</taxon>
        <taxon>Metazoa</taxon>
        <taxon>Ecdysozoa</taxon>
        <taxon>Arthropoda</taxon>
        <taxon>Hexapoda</taxon>
        <taxon>Insecta</taxon>
        <taxon>Pterygota</taxon>
        <taxon>Neoptera</taxon>
        <taxon>Endopterygota</taxon>
        <taxon>Hymenoptera</taxon>
        <taxon>Apocrita</taxon>
        <taxon>Proctotrupomorpha</taxon>
        <taxon>Chalcidoidea</taxon>
        <taxon>Trichogrammatidae</taxon>
        <taxon>Trichogramma</taxon>
    </lineage>
</organism>
<evidence type="ECO:0000313" key="4">
    <source>
        <dbReference type="EMBL" id="KAL3402187.1"/>
    </source>
</evidence>
<accession>A0ABD2XA10</accession>
<dbReference type="PROSITE" id="PS50297">
    <property type="entry name" value="ANK_REP_REGION"/>
    <property type="match status" value="3"/>
</dbReference>
<evidence type="ECO:0000256" key="1">
    <source>
        <dbReference type="ARBA" id="ARBA00022737"/>
    </source>
</evidence>
<keyword evidence="2 3" id="KW-0040">ANK repeat</keyword>
<feature type="repeat" description="ANK" evidence="3">
    <location>
        <begin position="301"/>
        <end position="333"/>
    </location>
</feature>
<comment type="caution">
    <text evidence="4">The sequence shown here is derived from an EMBL/GenBank/DDBJ whole genome shotgun (WGS) entry which is preliminary data.</text>
</comment>
<feature type="repeat" description="ANK" evidence="3">
    <location>
        <begin position="226"/>
        <end position="259"/>
    </location>
</feature>
<keyword evidence="5" id="KW-1185">Reference proteome</keyword>
<protein>
    <submittedName>
        <fullName evidence="4">Uncharacterized protein</fullName>
    </submittedName>
</protein>
<evidence type="ECO:0000256" key="3">
    <source>
        <dbReference type="PROSITE-ProRule" id="PRU00023"/>
    </source>
</evidence>
<evidence type="ECO:0000313" key="5">
    <source>
        <dbReference type="Proteomes" id="UP001627154"/>
    </source>
</evidence>
<gene>
    <name evidence="4" type="ORF">TKK_004733</name>
</gene>
<feature type="repeat" description="ANK" evidence="3">
    <location>
        <begin position="153"/>
        <end position="185"/>
    </location>
</feature>
<evidence type="ECO:0000256" key="2">
    <source>
        <dbReference type="ARBA" id="ARBA00023043"/>
    </source>
</evidence>
<dbReference type="SUPFAM" id="SSF48403">
    <property type="entry name" value="Ankyrin repeat"/>
    <property type="match status" value="1"/>
</dbReference>
<dbReference type="EMBL" id="JBJJXI010000037">
    <property type="protein sequence ID" value="KAL3402187.1"/>
    <property type="molecule type" value="Genomic_DNA"/>
</dbReference>